<proteinExistence type="predicted"/>
<dbReference type="PANTHER" id="PTHR30543:SF21">
    <property type="entry name" value="NAD(P)H-DEPENDENT FMN REDUCTASE LOT6"/>
    <property type="match status" value="1"/>
</dbReference>
<evidence type="ECO:0000259" key="1">
    <source>
        <dbReference type="Pfam" id="PF03358"/>
    </source>
</evidence>
<dbReference type="OrthoDB" id="9812295at2"/>
<protein>
    <submittedName>
        <fullName evidence="2">NAD(P)H-dependent FMN reductase</fullName>
    </submittedName>
</protein>
<dbReference type="STRING" id="47312.SAMN04489765_3606"/>
<keyword evidence="3" id="KW-1185">Reference proteome</keyword>
<gene>
    <name evidence="2" type="ORF">SAMN04489765_3606</name>
</gene>
<dbReference type="SUPFAM" id="SSF52218">
    <property type="entry name" value="Flavoproteins"/>
    <property type="match status" value="1"/>
</dbReference>
<dbReference type="InterPro" id="IPR050712">
    <property type="entry name" value="NAD(P)H-dep_reductase"/>
</dbReference>
<dbReference type="EMBL" id="FNLF01000002">
    <property type="protein sequence ID" value="SDR17219.1"/>
    <property type="molecule type" value="Genomic_DNA"/>
</dbReference>
<dbReference type="AlphaFoldDB" id="A0A1H1GVQ4"/>
<accession>A0A1H1GVQ4</accession>
<evidence type="ECO:0000313" key="3">
    <source>
        <dbReference type="Proteomes" id="UP000183053"/>
    </source>
</evidence>
<dbReference type="RefSeq" id="WP_068568204.1">
    <property type="nucleotide sequence ID" value="NZ_FNLF01000002.1"/>
</dbReference>
<dbReference type="Pfam" id="PF03358">
    <property type="entry name" value="FMN_red"/>
    <property type="match status" value="1"/>
</dbReference>
<dbReference type="InterPro" id="IPR029039">
    <property type="entry name" value="Flavoprotein-like_sf"/>
</dbReference>
<feature type="domain" description="NADPH-dependent FMN reductase-like" evidence="1">
    <location>
        <begin position="1"/>
        <end position="148"/>
    </location>
</feature>
<organism evidence="2 3">
    <name type="scientific">Tsukamurella pulmonis</name>
    <dbReference type="NCBI Taxonomy" id="47312"/>
    <lineage>
        <taxon>Bacteria</taxon>
        <taxon>Bacillati</taxon>
        <taxon>Actinomycetota</taxon>
        <taxon>Actinomycetes</taxon>
        <taxon>Mycobacteriales</taxon>
        <taxon>Tsukamurellaceae</taxon>
        <taxon>Tsukamurella</taxon>
    </lineage>
</organism>
<sequence>MKIGIILGSIRDGRKAEEVGKWVAAQAEAREGVEITVIDLKAFDVPLLTSATVPGAANRNYDSAAVTAWGKAIDTEDGFIFVTPEYNHSVPGGFKNAFDSIGPEWTGKTVAFVAYGADNGVRSVEHWRQITANFSMVDVRAQVSLGLFTDFDGDGAFTPLERREHELATVLDQLIAATTREQA</sequence>
<dbReference type="GO" id="GO:0016491">
    <property type="term" value="F:oxidoreductase activity"/>
    <property type="evidence" value="ECO:0007669"/>
    <property type="project" value="InterPro"/>
</dbReference>
<dbReference type="InterPro" id="IPR005025">
    <property type="entry name" value="FMN_Rdtase-like_dom"/>
</dbReference>
<dbReference type="Proteomes" id="UP000183053">
    <property type="component" value="Unassembled WGS sequence"/>
</dbReference>
<reference evidence="3" key="1">
    <citation type="submission" date="2016-10" db="EMBL/GenBank/DDBJ databases">
        <authorList>
            <person name="Varghese N."/>
            <person name="Submissions S."/>
        </authorList>
    </citation>
    <scope>NUCLEOTIDE SEQUENCE [LARGE SCALE GENOMIC DNA]</scope>
    <source>
        <strain evidence="3">DSM 44142</strain>
    </source>
</reference>
<name>A0A1H1GVQ4_9ACTN</name>
<dbReference type="Gene3D" id="3.40.50.360">
    <property type="match status" value="1"/>
</dbReference>
<dbReference type="GO" id="GO:0010181">
    <property type="term" value="F:FMN binding"/>
    <property type="evidence" value="ECO:0007669"/>
    <property type="project" value="TreeGrafter"/>
</dbReference>
<evidence type="ECO:0000313" key="2">
    <source>
        <dbReference type="EMBL" id="SDR17219.1"/>
    </source>
</evidence>
<dbReference type="GO" id="GO:0005829">
    <property type="term" value="C:cytosol"/>
    <property type="evidence" value="ECO:0007669"/>
    <property type="project" value="TreeGrafter"/>
</dbReference>
<dbReference type="PANTHER" id="PTHR30543">
    <property type="entry name" value="CHROMATE REDUCTASE"/>
    <property type="match status" value="1"/>
</dbReference>